<feature type="chain" id="PRO_5011630063" description="VPLPA-CTERM protein sorting domain-containing protein" evidence="2">
    <location>
        <begin position="25"/>
        <end position="272"/>
    </location>
</feature>
<feature type="signal peptide" evidence="2">
    <location>
        <begin position="1"/>
        <end position="24"/>
    </location>
</feature>
<dbReference type="SUPFAM" id="SSF49899">
    <property type="entry name" value="Concanavalin A-like lectins/glucanases"/>
    <property type="match status" value="1"/>
</dbReference>
<keyword evidence="1" id="KW-0812">Transmembrane</keyword>
<evidence type="ECO:0000313" key="3">
    <source>
        <dbReference type="EMBL" id="SFJ01948.1"/>
    </source>
</evidence>
<reference evidence="3 4" key="1">
    <citation type="submission" date="2016-10" db="EMBL/GenBank/DDBJ databases">
        <authorList>
            <person name="de Groot N.N."/>
        </authorList>
    </citation>
    <scope>NUCLEOTIDE SEQUENCE [LARGE SCALE GENOMIC DNA]</scope>
    <source>
        <strain evidence="3 4">CGMCC 1.11030</strain>
    </source>
</reference>
<dbReference type="Gene3D" id="2.60.120.200">
    <property type="match status" value="1"/>
</dbReference>
<feature type="transmembrane region" description="Helical" evidence="1">
    <location>
        <begin position="246"/>
        <end position="266"/>
    </location>
</feature>
<gene>
    <name evidence="3" type="ORF">SAMN05216258_11244</name>
</gene>
<dbReference type="RefSeq" id="WP_092864449.1">
    <property type="nucleotide sequence ID" value="NZ_FOQH01000012.1"/>
</dbReference>
<evidence type="ECO:0000313" key="4">
    <source>
        <dbReference type="Proteomes" id="UP000199377"/>
    </source>
</evidence>
<keyword evidence="2" id="KW-0732">Signal</keyword>
<protein>
    <recommendedName>
        <fullName evidence="5">VPLPA-CTERM protein sorting domain-containing protein</fullName>
    </recommendedName>
</protein>
<evidence type="ECO:0000256" key="1">
    <source>
        <dbReference type="SAM" id="Phobius"/>
    </source>
</evidence>
<dbReference type="InterPro" id="IPR013320">
    <property type="entry name" value="ConA-like_dom_sf"/>
</dbReference>
<dbReference type="AlphaFoldDB" id="A0A1I3MY78"/>
<organism evidence="3 4">
    <name type="scientific">Albimonas pacifica</name>
    <dbReference type="NCBI Taxonomy" id="1114924"/>
    <lineage>
        <taxon>Bacteria</taxon>
        <taxon>Pseudomonadati</taxon>
        <taxon>Pseudomonadota</taxon>
        <taxon>Alphaproteobacteria</taxon>
        <taxon>Rhodobacterales</taxon>
        <taxon>Paracoccaceae</taxon>
        <taxon>Albimonas</taxon>
    </lineage>
</organism>
<name>A0A1I3MY78_9RHOB</name>
<dbReference type="OrthoDB" id="127107at2"/>
<keyword evidence="1" id="KW-1133">Transmembrane helix</keyword>
<proteinExistence type="predicted"/>
<accession>A0A1I3MY78</accession>
<evidence type="ECO:0000256" key="2">
    <source>
        <dbReference type="SAM" id="SignalP"/>
    </source>
</evidence>
<keyword evidence="4" id="KW-1185">Reference proteome</keyword>
<dbReference type="EMBL" id="FOQH01000012">
    <property type="protein sequence ID" value="SFJ01948.1"/>
    <property type="molecule type" value="Genomic_DNA"/>
</dbReference>
<dbReference type="Proteomes" id="UP000199377">
    <property type="component" value="Unassembled WGS sequence"/>
</dbReference>
<sequence length="272" mass="28526">MKIFLAAAALAATVGLCAAGAAQATPVAIYDFESGTPLVDQTGNFGTMQLHGTASLEATGLRVRGAGTTPQGYASADYVVGSATFESMTLISWVTLLDYSARAGSALTLDTVSTDRFNGIVFGESVLQEWTVGSNNFRRLGDSVNWDATQPLNQKVQMAYTFEKTDGGAKTRVTGYRDGALLGTYEVATFEQFDVTDGVIWLGARHQAGATMVGALNAIIHRVEIHDNPLSSSEVEDNFETVGAAVPAPAALPLAAMGLGALAAVARRRRQA</sequence>
<keyword evidence="1" id="KW-0472">Membrane</keyword>
<evidence type="ECO:0008006" key="5">
    <source>
        <dbReference type="Google" id="ProtNLM"/>
    </source>
</evidence>